<protein>
    <submittedName>
        <fullName evidence="1">Uncharacterized protein</fullName>
    </submittedName>
</protein>
<gene>
    <name evidence="1" type="ORF">ENU14_07550</name>
</gene>
<proteinExistence type="predicted"/>
<reference evidence="1" key="1">
    <citation type="journal article" date="2020" name="mSystems">
        <title>Genome- and Community-Level Interaction Insights into Carbon Utilization and Element Cycling Functions of Hydrothermarchaeota in Hydrothermal Sediment.</title>
        <authorList>
            <person name="Zhou Z."/>
            <person name="Liu Y."/>
            <person name="Xu W."/>
            <person name="Pan J."/>
            <person name="Luo Z.H."/>
            <person name="Li M."/>
        </authorList>
    </citation>
    <scope>NUCLEOTIDE SEQUENCE [LARGE SCALE GENOMIC DNA]</scope>
    <source>
        <strain evidence="1">SpSt-642</strain>
    </source>
</reference>
<comment type="caution">
    <text evidence="1">The sequence shown here is derived from an EMBL/GenBank/DDBJ whole genome shotgun (WGS) entry which is preliminary data.</text>
</comment>
<evidence type="ECO:0000313" key="1">
    <source>
        <dbReference type="EMBL" id="HGM59411.1"/>
    </source>
</evidence>
<name>A0A7C4HF01_STAMA</name>
<sequence length="283" mass="32858">MDRLVFENIPLEYLSDVLDTLVITPLIGDVEVEFNKPIDILFKYSAQRLPDNYQVFSERVFYIIHYPQSFLKIGSSSIHSVVGRIFSQAPYTGSLSIAVMLKREMSIEEMESIEEDCANYLNHVLKHEINTDYGDKDIEVHYRREKVFNESFRNYLKNLVNGKVETNISIELLGEISELMAEYILRKYENMMGPLFPPNICLFKTTIDEEGVRILKEILLSKPYVSLCDLNELRRICINRNCKGNITILKNGVCILKTKINDLEKYFITPCDAIQYNLLIKIC</sequence>
<dbReference type="AlphaFoldDB" id="A0A7C4HF01"/>
<organism evidence="1">
    <name type="scientific">Staphylothermus marinus</name>
    <dbReference type="NCBI Taxonomy" id="2280"/>
    <lineage>
        <taxon>Archaea</taxon>
        <taxon>Thermoproteota</taxon>
        <taxon>Thermoprotei</taxon>
        <taxon>Desulfurococcales</taxon>
        <taxon>Desulfurococcaceae</taxon>
        <taxon>Staphylothermus</taxon>
    </lineage>
</organism>
<accession>A0A7C4HF01</accession>
<dbReference type="EMBL" id="DTBJ01000063">
    <property type="protein sequence ID" value="HGM59411.1"/>
    <property type="molecule type" value="Genomic_DNA"/>
</dbReference>